<evidence type="ECO:0000256" key="1">
    <source>
        <dbReference type="SAM" id="Phobius"/>
    </source>
</evidence>
<evidence type="ECO:0000313" key="2">
    <source>
        <dbReference type="EMBL" id="PWJ79299.1"/>
    </source>
</evidence>
<feature type="transmembrane region" description="Helical" evidence="1">
    <location>
        <begin position="7"/>
        <end position="26"/>
    </location>
</feature>
<dbReference type="AlphaFoldDB" id="A0AB73TB55"/>
<accession>A0AB73TB55</accession>
<dbReference type="Pfam" id="PF21844">
    <property type="entry name" value="DUF6903"/>
    <property type="match status" value="1"/>
</dbReference>
<keyword evidence="1" id="KW-0472">Membrane</keyword>
<keyword evidence="1" id="KW-1133">Transmembrane helix</keyword>
<feature type="transmembrane region" description="Helical" evidence="1">
    <location>
        <begin position="32"/>
        <end position="54"/>
    </location>
</feature>
<name>A0AB73TB55_9FIRM</name>
<dbReference type="RefSeq" id="WP_109624693.1">
    <property type="nucleotide sequence ID" value="NZ_CABJAT010000001.1"/>
</dbReference>
<reference evidence="2 3" key="1">
    <citation type="submission" date="2018-05" db="EMBL/GenBank/DDBJ databases">
        <authorList>
            <person name="Goeker M."/>
            <person name="Huntemann M."/>
            <person name="Clum A."/>
            <person name="Pillay M."/>
            <person name="Palaniappan K."/>
            <person name="Varghese N."/>
            <person name="Mikhailova N."/>
            <person name="Stamatis D."/>
            <person name="Reddy T."/>
            <person name="Daum C."/>
            <person name="Shapiro N."/>
            <person name="Ivanova N."/>
            <person name="Kyrpides N."/>
            <person name="Woyke T."/>
        </authorList>
    </citation>
    <scope>NUCLEOTIDE SEQUENCE [LARGE SCALE GENOMIC DNA]</scope>
    <source>
        <strain evidence="2 3">DSM 26524</strain>
    </source>
</reference>
<keyword evidence="1" id="KW-0812">Transmembrane</keyword>
<dbReference type="InterPro" id="IPR054198">
    <property type="entry name" value="DUF6903"/>
</dbReference>
<proteinExistence type="predicted"/>
<organism evidence="2 3">
    <name type="scientific">Murimonas intestini</name>
    <dbReference type="NCBI Taxonomy" id="1337051"/>
    <lineage>
        <taxon>Bacteria</taxon>
        <taxon>Bacillati</taxon>
        <taxon>Bacillota</taxon>
        <taxon>Clostridia</taxon>
        <taxon>Lachnospirales</taxon>
        <taxon>Lachnospiraceae</taxon>
        <taxon>Murimonas</taxon>
    </lineage>
</organism>
<protein>
    <submittedName>
        <fullName evidence="2">Uncharacterized protein</fullName>
    </submittedName>
</protein>
<sequence length="59" mass="6477">MSESAKKIITAIVILIIFIVCLALVIVGQRNIGLSGLLTMLAGLAGLVFLLWLYNRQYK</sequence>
<keyword evidence="3" id="KW-1185">Reference proteome</keyword>
<dbReference type="Proteomes" id="UP000245412">
    <property type="component" value="Unassembled WGS sequence"/>
</dbReference>
<evidence type="ECO:0000313" key="3">
    <source>
        <dbReference type="Proteomes" id="UP000245412"/>
    </source>
</evidence>
<comment type="caution">
    <text evidence="2">The sequence shown here is derived from an EMBL/GenBank/DDBJ whole genome shotgun (WGS) entry which is preliminary data.</text>
</comment>
<dbReference type="EMBL" id="QGGY01000001">
    <property type="protein sequence ID" value="PWJ79299.1"/>
    <property type="molecule type" value="Genomic_DNA"/>
</dbReference>
<gene>
    <name evidence="2" type="ORF">C7383_101680</name>
</gene>